<keyword evidence="2" id="KW-0812">Transmembrane</keyword>
<feature type="compositionally biased region" description="Basic and acidic residues" evidence="1">
    <location>
        <begin position="45"/>
        <end position="56"/>
    </location>
</feature>
<evidence type="ECO:0000256" key="2">
    <source>
        <dbReference type="SAM" id="Phobius"/>
    </source>
</evidence>
<keyword evidence="2" id="KW-0472">Membrane</keyword>
<feature type="region of interest" description="Disordered" evidence="1">
    <location>
        <begin position="39"/>
        <end position="58"/>
    </location>
</feature>
<dbReference type="RefSeq" id="WP_386733208.1">
    <property type="nucleotide sequence ID" value="NZ_JBHSTP010000004.1"/>
</dbReference>
<dbReference type="Pfam" id="PF11209">
    <property type="entry name" value="LmeA"/>
    <property type="match status" value="1"/>
</dbReference>
<dbReference type="InterPro" id="IPR021373">
    <property type="entry name" value="DUF2993"/>
</dbReference>
<dbReference type="Proteomes" id="UP001596306">
    <property type="component" value="Unassembled WGS sequence"/>
</dbReference>
<gene>
    <name evidence="3" type="ORF">ACFQB0_14980</name>
</gene>
<accession>A0ABW1VKW7</accession>
<protein>
    <submittedName>
        <fullName evidence="3">DUF2993 domain-containing protein</fullName>
    </submittedName>
</protein>
<keyword evidence="4" id="KW-1185">Reference proteome</keyword>
<feature type="region of interest" description="Disordered" evidence="1">
    <location>
        <begin position="1"/>
        <end position="24"/>
    </location>
</feature>
<sequence>MSDEQPTRPYDGEELGRGALGAEAADDALRNGETEVLVPASGHDASGHDATGHDASGDAELGAVSARDRAIVPAPRAGRRWIRVVSVLVVVVVVLLAGLFIADAVLRNVAQDRIAQEIDDRLPANVEANVGVTIGGASVIAQYLSGVFERIELDAPNVSVDGVPLAAHLVAEGVPTDTGAAVGLATGTITVGQDAVNRLVALPDAASAIVLGDGELRYDRMLGFLGVEVGYTVTAVAEAAGDRVLVTPTSAQLSAGGGAIDVGGLLSGIIGSRPISVCTARYLPQGVDVTGVDIAPGTATITLRSDSLVLSEQALRTMGSCAP</sequence>
<proteinExistence type="predicted"/>
<organism evidence="3 4">
    <name type="scientific">Luethyella okanaganae</name>
    <dbReference type="NCBI Taxonomy" id="69372"/>
    <lineage>
        <taxon>Bacteria</taxon>
        <taxon>Bacillati</taxon>
        <taxon>Actinomycetota</taxon>
        <taxon>Actinomycetes</taxon>
        <taxon>Micrococcales</taxon>
        <taxon>Microbacteriaceae</taxon>
        <taxon>Luethyella</taxon>
    </lineage>
</organism>
<comment type="caution">
    <text evidence="3">The sequence shown here is derived from an EMBL/GenBank/DDBJ whole genome shotgun (WGS) entry which is preliminary data.</text>
</comment>
<name>A0ABW1VKW7_9MICO</name>
<dbReference type="EMBL" id="JBHSTP010000004">
    <property type="protein sequence ID" value="MFC6357413.1"/>
    <property type="molecule type" value="Genomic_DNA"/>
</dbReference>
<evidence type="ECO:0000256" key="1">
    <source>
        <dbReference type="SAM" id="MobiDB-lite"/>
    </source>
</evidence>
<reference evidence="4" key="1">
    <citation type="journal article" date="2019" name="Int. J. Syst. Evol. Microbiol.">
        <title>The Global Catalogue of Microorganisms (GCM) 10K type strain sequencing project: providing services to taxonomists for standard genome sequencing and annotation.</title>
        <authorList>
            <consortium name="The Broad Institute Genomics Platform"/>
            <consortium name="The Broad Institute Genome Sequencing Center for Infectious Disease"/>
            <person name="Wu L."/>
            <person name="Ma J."/>
        </authorList>
    </citation>
    <scope>NUCLEOTIDE SEQUENCE [LARGE SCALE GENOMIC DNA]</scope>
    <source>
        <strain evidence="4">CCUG 43304</strain>
    </source>
</reference>
<keyword evidence="2" id="KW-1133">Transmembrane helix</keyword>
<evidence type="ECO:0000313" key="4">
    <source>
        <dbReference type="Proteomes" id="UP001596306"/>
    </source>
</evidence>
<evidence type="ECO:0000313" key="3">
    <source>
        <dbReference type="EMBL" id="MFC6357413.1"/>
    </source>
</evidence>
<feature type="transmembrane region" description="Helical" evidence="2">
    <location>
        <begin position="81"/>
        <end position="102"/>
    </location>
</feature>